<proteinExistence type="inferred from homology"/>
<dbReference type="HAMAP" id="MF_00407">
    <property type="entry name" value="DNA_ligase"/>
    <property type="match status" value="1"/>
</dbReference>
<dbReference type="GO" id="GO:0003677">
    <property type="term" value="F:DNA binding"/>
    <property type="evidence" value="ECO:0007669"/>
    <property type="project" value="InterPro"/>
</dbReference>
<dbReference type="GO" id="GO:0005524">
    <property type="term" value="F:ATP binding"/>
    <property type="evidence" value="ECO:0007669"/>
    <property type="project" value="UniProtKB-UniRule"/>
</dbReference>
<keyword evidence="4 14" id="KW-0132">Cell division</keyword>
<evidence type="ECO:0000259" key="16">
    <source>
        <dbReference type="PROSITE" id="PS50160"/>
    </source>
</evidence>
<feature type="binding site" evidence="14">
    <location>
        <position position="372"/>
    </location>
    <ligand>
        <name>ATP</name>
        <dbReference type="ChEBI" id="CHEBI:30616"/>
    </ligand>
</feature>
<dbReference type="FunFam" id="1.10.3260.10:FF:000007">
    <property type="entry name" value="DNA ligase"/>
    <property type="match status" value="1"/>
</dbReference>
<dbReference type="InterPro" id="IPR054890">
    <property type="entry name" value="LigA_Halo"/>
</dbReference>
<evidence type="ECO:0000313" key="18">
    <source>
        <dbReference type="Proteomes" id="UP000830729"/>
    </source>
</evidence>
<dbReference type="GO" id="GO:0006310">
    <property type="term" value="P:DNA recombination"/>
    <property type="evidence" value="ECO:0007669"/>
    <property type="project" value="UniProtKB-UniRule"/>
</dbReference>
<dbReference type="NCBIfam" id="NF041331">
    <property type="entry name" value="LigA_Halo"/>
    <property type="match status" value="1"/>
</dbReference>
<dbReference type="Pfam" id="PF01068">
    <property type="entry name" value="DNA_ligase_A_M"/>
    <property type="match status" value="1"/>
</dbReference>
<dbReference type="PROSITE" id="PS00697">
    <property type="entry name" value="DNA_LIGASE_A1"/>
    <property type="match status" value="1"/>
</dbReference>
<dbReference type="InterPro" id="IPR012308">
    <property type="entry name" value="DNA_ligase_ATP-dep_N"/>
</dbReference>
<keyword evidence="7 14" id="KW-0547">Nucleotide-binding</keyword>
<keyword evidence="8 14" id="KW-0227">DNA damage</keyword>
<dbReference type="SUPFAM" id="SSF117018">
    <property type="entry name" value="ATP-dependent DNA ligase DNA-binding domain"/>
    <property type="match status" value="1"/>
</dbReference>
<feature type="binding site" evidence="14">
    <location>
        <position position="465"/>
    </location>
    <ligand>
        <name>ATP</name>
        <dbReference type="ChEBI" id="CHEBI:30616"/>
    </ligand>
</feature>
<dbReference type="AlphaFoldDB" id="A0A8U0HSC2"/>
<gene>
    <name evidence="14" type="primary">lig</name>
    <name evidence="17" type="ORF">M0R89_13980</name>
</gene>
<dbReference type="SUPFAM" id="SSF56091">
    <property type="entry name" value="DNA ligase/mRNA capping enzyme, catalytic domain"/>
    <property type="match status" value="1"/>
</dbReference>
<sequence>MQFGEFADIAAEIEELSADTAITEQVTRLFEGANDDLPVLARFVQGRVFPAWSSRTLDIGPNYCYEAIARAAGTNVSADDVEDRLAEVGDIGEVAASYDFGGQQGLGAFTGGGAGGDSGASGANDLTVAEVADELDALAAAEGSGSQDKKIDVLFALFNRASATEARYLARLVLSEMRIGVGEGTVRDATADAFDVPVEAVERALQVSNDYGEVARVAREEGADGLAALDLELGRPVQAMLAQAGSVADALDDWDEVAVEWKYDGARVQIHYDPEGLAWASETAGSAAADASASDDREVAVFSRNMEDVTDALPEIVEHVEANVDAPAILDGEVVATEDGDPRPFQEVLRRFRRKHDVAQAREEVELDLFAFDCLHAAGDDLLRTPLPERHDRLEGLLGAGASAGEASDDSGGDPSGLSSLWITDDAEEIADIEAEALDAGHEGIMLKNPDSTYSPGRRGKNWLKRKPDVETLDLVVTGAEWGEGRRASFLGTFLLSARVGEGEQFETLGKVATGITDEELADLTELLEPHVREQDGQEVEIAPEVVFEVGYEEIQESPTYSSGYALRFPRFLGVREDKDPENADSLARVERLADQQ</sequence>
<organism evidence="17 18">
    <name type="scientific">Halorussus limi</name>
    <dbReference type="NCBI Taxonomy" id="2938695"/>
    <lineage>
        <taxon>Archaea</taxon>
        <taxon>Methanobacteriati</taxon>
        <taxon>Methanobacteriota</taxon>
        <taxon>Stenosarchaea group</taxon>
        <taxon>Halobacteria</taxon>
        <taxon>Halobacteriales</taxon>
        <taxon>Haladaptataceae</taxon>
        <taxon>Halorussus</taxon>
    </lineage>
</organism>
<dbReference type="PANTHER" id="PTHR45674:SF7">
    <property type="entry name" value="DNA LIGASE"/>
    <property type="match status" value="1"/>
</dbReference>
<feature type="binding site" evidence="14">
    <location>
        <position position="260"/>
    </location>
    <ligand>
        <name>ATP</name>
        <dbReference type="ChEBI" id="CHEBI:30616"/>
    </ligand>
</feature>
<feature type="binding site" evidence="14">
    <location>
        <position position="267"/>
    </location>
    <ligand>
        <name>ATP</name>
        <dbReference type="ChEBI" id="CHEBI:30616"/>
    </ligand>
</feature>
<dbReference type="GO" id="GO:0006273">
    <property type="term" value="P:lagging strand elongation"/>
    <property type="evidence" value="ECO:0007669"/>
    <property type="project" value="TreeGrafter"/>
</dbReference>
<accession>A0A8U0HSC2</accession>
<evidence type="ECO:0000256" key="5">
    <source>
        <dbReference type="ARBA" id="ARBA00022705"/>
    </source>
</evidence>
<dbReference type="InterPro" id="IPR000977">
    <property type="entry name" value="DNA_ligase_ATP-dep"/>
</dbReference>
<evidence type="ECO:0000256" key="7">
    <source>
        <dbReference type="ARBA" id="ARBA00022741"/>
    </source>
</evidence>
<dbReference type="InterPro" id="IPR012340">
    <property type="entry name" value="NA-bd_OB-fold"/>
</dbReference>
<evidence type="ECO:0000256" key="8">
    <source>
        <dbReference type="ARBA" id="ARBA00022763"/>
    </source>
</evidence>
<keyword evidence="10 14" id="KW-0460">Magnesium</keyword>
<dbReference type="PROSITE" id="PS50160">
    <property type="entry name" value="DNA_LIGASE_A3"/>
    <property type="match status" value="1"/>
</dbReference>
<evidence type="ECO:0000256" key="9">
    <source>
        <dbReference type="ARBA" id="ARBA00022840"/>
    </source>
</evidence>
<dbReference type="EC" id="6.5.1.1" evidence="14"/>
<evidence type="ECO:0000256" key="11">
    <source>
        <dbReference type="ARBA" id="ARBA00023172"/>
    </source>
</evidence>
<keyword evidence="13 14" id="KW-0131">Cell cycle</keyword>
<dbReference type="GO" id="GO:0006281">
    <property type="term" value="P:DNA repair"/>
    <property type="evidence" value="ECO:0007669"/>
    <property type="project" value="UniProtKB-UniRule"/>
</dbReference>
<dbReference type="GO" id="GO:0071897">
    <property type="term" value="P:DNA biosynthetic process"/>
    <property type="evidence" value="ECO:0007669"/>
    <property type="project" value="InterPro"/>
</dbReference>
<keyword evidence="9 14" id="KW-0067">ATP-binding</keyword>
<feature type="binding site" evidence="14">
    <location>
        <position position="333"/>
    </location>
    <ligand>
        <name>ATP</name>
        <dbReference type="ChEBI" id="CHEBI:30616"/>
    </ligand>
</feature>
<feature type="binding site" evidence="14">
    <location>
        <position position="304"/>
    </location>
    <ligand>
        <name>ATP</name>
        <dbReference type="ChEBI" id="CHEBI:30616"/>
    </ligand>
</feature>
<keyword evidence="11 14" id="KW-0233">DNA recombination</keyword>
<evidence type="ECO:0000256" key="14">
    <source>
        <dbReference type="HAMAP-Rule" id="MF_00407"/>
    </source>
</evidence>
<evidence type="ECO:0000256" key="2">
    <source>
        <dbReference type="ARBA" id="ARBA00013308"/>
    </source>
</evidence>
<dbReference type="GO" id="GO:0051301">
    <property type="term" value="P:cell division"/>
    <property type="evidence" value="ECO:0007669"/>
    <property type="project" value="UniProtKB-KW"/>
</dbReference>
<comment type="cofactor">
    <cofactor evidence="14">
        <name>Mg(2+)</name>
        <dbReference type="ChEBI" id="CHEBI:18420"/>
    </cofactor>
</comment>
<dbReference type="EMBL" id="CP096659">
    <property type="protein sequence ID" value="UPV73643.1"/>
    <property type="molecule type" value="Genomic_DNA"/>
</dbReference>
<keyword evidence="12 14" id="KW-0234">DNA repair</keyword>
<dbReference type="Gene3D" id="3.30.470.30">
    <property type="entry name" value="DNA ligase/mRNA capping enzyme"/>
    <property type="match status" value="1"/>
</dbReference>
<keyword evidence="3 14" id="KW-0436">Ligase</keyword>
<evidence type="ECO:0000256" key="6">
    <source>
        <dbReference type="ARBA" id="ARBA00022723"/>
    </source>
</evidence>
<comment type="similarity">
    <text evidence="1 14 15">Belongs to the ATP-dependent DNA ligase family.</text>
</comment>
<feature type="domain" description="ATP-dependent DNA ligase family profile" evidence="16">
    <location>
        <begin position="360"/>
        <end position="500"/>
    </location>
</feature>
<dbReference type="InterPro" id="IPR036599">
    <property type="entry name" value="DNA_ligase_N_sf"/>
</dbReference>
<dbReference type="SUPFAM" id="SSF50249">
    <property type="entry name" value="Nucleic acid-binding proteins"/>
    <property type="match status" value="1"/>
</dbReference>
<keyword evidence="5 14" id="KW-0235">DNA replication</keyword>
<dbReference type="Pfam" id="PF04675">
    <property type="entry name" value="DNA_ligase_A_N"/>
    <property type="match status" value="1"/>
</dbReference>
<dbReference type="CDD" id="cd07972">
    <property type="entry name" value="OBF_DNA_ligase_Arch_LigB"/>
    <property type="match status" value="1"/>
</dbReference>
<evidence type="ECO:0000256" key="1">
    <source>
        <dbReference type="ARBA" id="ARBA00007572"/>
    </source>
</evidence>
<evidence type="ECO:0000256" key="12">
    <source>
        <dbReference type="ARBA" id="ARBA00023204"/>
    </source>
</evidence>
<dbReference type="GO" id="GO:0046872">
    <property type="term" value="F:metal ion binding"/>
    <property type="evidence" value="ECO:0007669"/>
    <property type="project" value="UniProtKB-KW"/>
</dbReference>
<evidence type="ECO:0000313" key="17">
    <source>
        <dbReference type="EMBL" id="UPV73643.1"/>
    </source>
</evidence>
<dbReference type="Gene3D" id="2.40.50.140">
    <property type="entry name" value="Nucleic acid-binding proteins"/>
    <property type="match status" value="1"/>
</dbReference>
<dbReference type="InterPro" id="IPR016059">
    <property type="entry name" value="DNA_ligase_ATP-dep_CS"/>
</dbReference>
<evidence type="ECO:0000256" key="4">
    <source>
        <dbReference type="ARBA" id="ARBA00022618"/>
    </source>
</evidence>
<dbReference type="Proteomes" id="UP000830729">
    <property type="component" value="Chromosome"/>
</dbReference>
<dbReference type="InterPro" id="IPR012310">
    <property type="entry name" value="DNA_ligase_ATP-dep_cent"/>
</dbReference>
<evidence type="ECO:0000256" key="10">
    <source>
        <dbReference type="ARBA" id="ARBA00022842"/>
    </source>
</evidence>
<keyword evidence="6 14" id="KW-0479">Metal-binding</keyword>
<dbReference type="InterPro" id="IPR022865">
    <property type="entry name" value="DNA_ligae_ATP-dep_bac/arc"/>
</dbReference>
<feature type="binding site" evidence="14">
    <location>
        <position position="459"/>
    </location>
    <ligand>
        <name>ATP</name>
        <dbReference type="ChEBI" id="CHEBI:30616"/>
    </ligand>
</feature>
<evidence type="ECO:0000256" key="3">
    <source>
        <dbReference type="ARBA" id="ARBA00022598"/>
    </source>
</evidence>
<dbReference type="CDD" id="cd07901">
    <property type="entry name" value="Adenylation_DNA_ligase_Arch_LigB"/>
    <property type="match status" value="1"/>
</dbReference>
<name>A0A8U0HSC2_9EURY</name>
<dbReference type="InterPro" id="IPR012309">
    <property type="entry name" value="DNA_ligase_ATP-dep_C"/>
</dbReference>
<comment type="function">
    <text evidence="14">DNA ligase that seals nicks in double-stranded DNA during DNA replication, DNA recombination and DNA repair.</text>
</comment>
<keyword evidence="18" id="KW-1185">Reference proteome</keyword>
<dbReference type="NCBIfam" id="TIGR00574">
    <property type="entry name" value="dnl1"/>
    <property type="match status" value="1"/>
</dbReference>
<evidence type="ECO:0000256" key="15">
    <source>
        <dbReference type="RuleBase" id="RU004196"/>
    </source>
</evidence>
<dbReference type="KEGG" id="halx:M0R89_13980"/>
<comment type="catalytic activity">
    <reaction evidence="14">
        <text>ATP + (deoxyribonucleotide)n-3'-hydroxyl + 5'-phospho-(deoxyribonucleotide)m = (deoxyribonucleotide)n+m + AMP + diphosphate.</text>
        <dbReference type="EC" id="6.5.1.1"/>
    </reaction>
</comment>
<dbReference type="GO" id="GO:0003910">
    <property type="term" value="F:DNA ligase (ATP) activity"/>
    <property type="evidence" value="ECO:0007669"/>
    <property type="project" value="UniProtKB-UniRule"/>
</dbReference>
<dbReference type="Gene3D" id="1.10.3260.10">
    <property type="entry name" value="DNA ligase, ATP-dependent, N-terminal domain"/>
    <property type="match status" value="1"/>
</dbReference>
<reference evidence="17 18" key="1">
    <citation type="submission" date="2022-04" db="EMBL/GenBank/DDBJ databases">
        <title>Diverse halophilic archaea isolated from saline environments.</title>
        <authorList>
            <person name="Cui H.-L."/>
        </authorList>
    </citation>
    <scope>NUCLEOTIDE SEQUENCE [LARGE SCALE GENOMIC DNA]</scope>
    <source>
        <strain evidence="17 18">XZYJT49</strain>
    </source>
</reference>
<dbReference type="InterPro" id="IPR050191">
    <property type="entry name" value="ATP-dep_DNA_ligase"/>
</dbReference>
<protein>
    <recommendedName>
        <fullName evidence="2 14">DNA ligase</fullName>
        <ecNumber evidence="14">6.5.1.1</ecNumber>
    </recommendedName>
    <alternativeName>
        <fullName evidence="14">Polydeoxyribonucleotide synthase [ATP]</fullName>
    </alternativeName>
</protein>
<feature type="active site" description="N6-AMP-lysine intermediate" evidence="14">
    <location>
        <position position="262"/>
    </location>
</feature>
<evidence type="ECO:0000256" key="13">
    <source>
        <dbReference type="ARBA" id="ARBA00023306"/>
    </source>
</evidence>
<dbReference type="RefSeq" id="WP_248649695.1">
    <property type="nucleotide sequence ID" value="NZ_CP096659.1"/>
</dbReference>
<dbReference type="Pfam" id="PF04679">
    <property type="entry name" value="DNA_ligase_A_C"/>
    <property type="match status" value="1"/>
</dbReference>
<dbReference type="GeneID" id="72186329"/>
<dbReference type="PANTHER" id="PTHR45674">
    <property type="entry name" value="DNA LIGASE 1/3 FAMILY MEMBER"/>
    <property type="match status" value="1"/>
</dbReference>